<dbReference type="GO" id="GO:0031564">
    <property type="term" value="P:transcription antitermination"/>
    <property type="evidence" value="ECO:0007669"/>
    <property type="project" value="UniProtKB-KW"/>
</dbReference>
<accession>A0A1G2KQ42</accession>
<dbReference type="SUPFAM" id="SSF48013">
    <property type="entry name" value="NusB-like"/>
    <property type="match status" value="1"/>
</dbReference>
<evidence type="ECO:0000313" key="9">
    <source>
        <dbReference type="EMBL" id="OHA01538.1"/>
    </source>
</evidence>
<sequence length="211" mass="23901">MKRSRWREHSFFMASRHLARSIAMQSLYEWDFNDRDTARLPAIMEKNIAEFGPGLEEIEFIHRIVVGVIEHHDAIDEIIAKAAPEWPIAQIAIVDRNILRVGLYELLYGNREEVPPKVAINEAIELAKNFGGDTSGKFVNGVLGTIYREIGEPGKDYPTREELAKKREEEAKHSEENKESGSAAAGREDRGPEKAKKHKVVSKGKKKKKGK</sequence>
<feature type="compositionally biased region" description="Basic residues" evidence="7">
    <location>
        <begin position="195"/>
        <end position="211"/>
    </location>
</feature>
<feature type="compositionally biased region" description="Basic and acidic residues" evidence="7">
    <location>
        <begin position="154"/>
        <end position="179"/>
    </location>
</feature>
<dbReference type="Pfam" id="PF01029">
    <property type="entry name" value="NusB"/>
    <property type="match status" value="1"/>
</dbReference>
<evidence type="ECO:0000256" key="1">
    <source>
        <dbReference type="ARBA" id="ARBA00005952"/>
    </source>
</evidence>
<evidence type="ECO:0000256" key="6">
    <source>
        <dbReference type="HAMAP-Rule" id="MF_00073"/>
    </source>
</evidence>
<dbReference type="GO" id="GO:0005829">
    <property type="term" value="C:cytosol"/>
    <property type="evidence" value="ECO:0007669"/>
    <property type="project" value="TreeGrafter"/>
</dbReference>
<dbReference type="GO" id="GO:0003723">
    <property type="term" value="F:RNA binding"/>
    <property type="evidence" value="ECO:0007669"/>
    <property type="project" value="UniProtKB-UniRule"/>
</dbReference>
<protein>
    <recommendedName>
        <fullName evidence="6">Transcription antitermination protein NusB</fullName>
    </recommendedName>
    <alternativeName>
        <fullName evidence="6">Antitermination factor NusB</fullName>
    </alternativeName>
</protein>
<dbReference type="GO" id="GO:0006353">
    <property type="term" value="P:DNA-templated transcription termination"/>
    <property type="evidence" value="ECO:0007669"/>
    <property type="project" value="UniProtKB-UniRule"/>
</dbReference>
<evidence type="ECO:0000256" key="4">
    <source>
        <dbReference type="ARBA" id="ARBA00023015"/>
    </source>
</evidence>
<dbReference type="EMBL" id="MHQL01000060">
    <property type="protein sequence ID" value="OHA01538.1"/>
    <property type="molecule type" value="Genomic_DNA"/>
</dbReference>
<feature type="domain" description="NusB/RsmB/TIM44" evidence="8">
    <location>
        <begin position="19"/>
        <end position="148"/>
    </location>
</feature>
<evidence type="ECO:0000256" key="3">
    <source>
        <dbReference type="ARBA" id="ARBA00022884"/>
    </source>
</evidence>
<evidence type="ECO:0000256" key="5">
    <source>
        <dbReference type="ARBA" id="ARBA00023163"/>
    </source>
</evidence>
<comment type="function">
    <text evidence="6">Involved in transcription antitermination. Required for transcription of ribosomal RNA (rRNA) genes. Binds specifically to the boxA antiterminator sequence of the ribosomal RNA (rrn) operons.</text>
</comment>
<evidence type="ECO:0000259" key="8">
    <source>
        <dbReference type="Pfam" id="PF01029"/>
    </source>
</evidence>
<keyword evidence="4 6" id="KW-0805">Transcription regulation</keyword>
<keyword evidence="2 6" id="KW-0889">Transcription antitermination</keyword>
<dbReference type="InterPro" id="IPR011605">
    <property type="entry name" value="NusB_fam"/>
</dbReference>
<keyword evidence="3 6" id="KW-0694">RNA-binding</keyword>
<dbReference type="PANTHER" id="PTHR11078:SF3">
    <property type="entry name" value="ANTITERMINATION NUSB DOMAIN-CONTAINING PROTEIN"/>
    <property type="match status" value="1"/>
</dbReference>
<dbReference type="NCBIfam" id="TIGR01951">
    <property type="entry name" value="nusB"/>
    <property type="match status" value="1"/>
</dbReference>
<evidence type="ECO:0000256" key="7">
    <source>
        <dbReference type="SAM" id="MobiDB-lite"/>
    </source>
</evidence>
<feature type="region of interest" description="Disordered" evidence="7">
    <location>
        <begin position="154"/>
        <end position="211"/>
    </location>
</feature>
<dbReference type="HAMAP" id="MF_00073">
    <property type="entry name" value="NusB"/>
    <property type="match status" value="1"/>
</dbReference>
<dbReference type="Proteomes" id="UP000177811">
    <property type="component" value="Unassembled WGS sequence"/>
</dbReference>
<dbReference type="InterPro" id="IPR035926">
    <property type="entry name" value="NusB-like_sf"/>
</dbReference>
<dbReference type="PANTHER" id="PTHR11078">
    <property type="entry name" value="N UTILIZATION SUBSTANCE PROTEIN B-RELATED"/>
    <property type="match status" value="1"/>
</dbReference>
<dbReference type="InterPro" id="IPR006027">
    <property type="entry name" value="NusB_RsmB_TIM44"/>
</dbReference>
<evidence type="ECO:0000313" key="10">
    <source>
        <dbReference type="Proteomes" id="UP000177811"/>
    </source>
</evidence>
<proteinExistence type="inferred from homology"/>
<dbReference type="Gene3D" id="1.10.940.10">
    <property type="entry name" value="NusB-like"/>
    <property type="match status" value="1"/>
</dbReference>
<reference evidence="9 10" key="1">
    <citation type="journal article" date="2016" name="Nat. Commun.">
        <title>Thousands of microbial genomes shed light on interconnected biogeochemical processes in an aquifer system.</title>
        <authorList>
            <person name="Anantharaman K."/>
            <person name="Brown C.T."/>
            <person name="Hug L.A."/>
            <person name="Sharon I."/>
            <person name="Castelle C.J."/>
            <person name="Probst A.J."/>
            <person name="Thomas B.C."/>
            <person name="Singh A."/>
            <person name="Wilkins M.J."/>
            <person name="Karaoz U."/>
            <person name="Brodie E.L."/>
            <person name="Williams K.H."/>
            <person name="Hubbard S.S."/>
            <person name="Banfield J.F."/>
        </authorList>
    </citation>
    <scope>NUCLEOTIDE SEQUENCE [LARGE SCALE GENOMIC DNA]</scope>
</reference>
<gene>
    <name evidence="6" type="primary">nusB</name>
    <name evidence="9" type="ORF">A3C16_05195</name>
</gene>
<evidence type="ECO:0000256" key="2">
    <source>
        <dbReference type="ARBA" id="ARBA00022814"/>
    </source>
</evidence>
<keyword evidence="5 6" id="KW-0804">Transcription</keyword>
<comment type="caution">
    <text evidence="9">The sequence shown here is derived from an EMBL/GenBank/DDBJ whole genome shotgun (WGS) entry which is preliminary data.</text>
</comment>
<comment type="similarity">
    <text evidence="1 6">Belongs to the NusB family.</text>
</comment>
<organism evidence="9 10">
    <name type="scientific">Candidatus Sungbacteria bacterium RIFCSPHIGHO2_02_FULL_51_29</name>
    <dbReference type="NCBI Taxonomy" id="1802273"/>
    <lineage>
        <taxon>Bacteria</taxon>
        <taxon>Candidatus Sungiibacteriota</taxon>
    </lineage>
</organism>
<name>A0A1G2KQ42_9BACT</name>
<dbReference type="AlphaFoldDB" id="A0A1G2KQ42"/>